<keyword evidence="3" id="KW-1185">Reference proteome</keyword>
<dbReference type="SUPFAM" id="SSF81411">
    <property type="entry name" value="Mitochondrial cytochrome c oxidase subunit VIa"/>
    <property type="match status" value="1"/>
</dbReference>
<dbReference type="InterPro" id="IPR036418">
    <property type="entry name" value="Cyt_c_oxidase_su6a_sf"/>
</dbReference>
<dbReference type="AlphaFoldDB" id="A0A833RDM3"/>
<dbReference type="Proteomes" id="UP000623129">
    <property type="component" value="Unassembled WGS sequence"/>
</dbReference>
<accession>A0A833RDM3</accession>
<evidence type="ECO:0000256" key="1">
    <source>
        <dbReference type="SAM" id="MobiDB-lite"/>
    </source>
</evidence>
<evidence type="ECO:0000313" key="3">
    <source>
        <dbReference type="Proteomes" id="UP000623129"/>
    </source>
</evidence>
<organism evidence="2 3">
    <name type="scientific">Carex littledalei</name>
    <dbReference type="NCBI Taxonomy" id="544730"/>
    <lineage>
        <taxon>Eukaryota</taxon>
        <taxon>Viridiplantae</taxon>
        <taxon>Streptophyta</taxon>
        <taxon>Embryophyta</taxon>
        <taxon>Tracheophyta</taxon>
        <taxon>Spermatophyta</taxon>
        <taxon>Magnoliopsida</taxon>
        <taxon>Liliopsida</taxon>
        <taxon>Poales</taxon>
        <taxon>Cyperaceae</taxon>
        <taxon>Cyperoideae</taxon>
        <taxon>Cariceae</taxon>
        <taxon>Carex</taxon>
        <taxon>Carex subgen. Euthyceras</taxon>
    </lineage>
</organism>
<gene>
    <name evidence="2" type="ORF">FCM35_KLT01370</name>
</gene>
<feature type="region of interest" description="Disordered" evidence="1">
    <location>
        <begin position="1"/>
        <end position="20"/>
    </location>
</feature>
<comment type="caution">
    <text evidence="2">The sequence shown here is derived from an EMBL/GenBank/DDBJ whole genome shotgun (WGS) entry which is preliminary data.</text>
</comment>
<protein>
    <submittedName>
        <fullName evidence="2">Uncharacterized protein</fullName>
    </submittedName>
</protein>
<evidence type="ECO:0000313" key="2">
    <source>
        <dbReference type="EMBL" id="KAF3333679.1"/>
    </source>
</evidence>
<sequence length="93" mass="10755">MLTSPGKKERERERERRRETVNLRSAAMKAKSVASTPKRSFSSKLLAYPYLHIRNKEFSWGDSFAQALLVPVEGPHSPLLFMHSRYAVKCIYD</sequence>
<dbReference type="EMBL" id="SWLB01000010">
    <property type="protein sequence ID" value="KAF3333679.1"/>
    <property type="molecule type" value="Genomic_DNA"/>
</dbReference>
<proteinExistence type="predicted"/>
<dbReference type="OrthoDB" id="5947505at2759"/>
<reference evidence="2" key="1">
    <citation type="submission" date="2020-01" db="EMBL/GenBank/DDBJ databases">
        <title>Genome sequence of Kobresia littledalei, the first chromosome-level genome in the family Cyperaceae.</title>
        <authorList>
            <person name="Qu G."/>
        </authorList>
    </citation>
    <scope>NUCLEOTIDE SEQUENCE</scope>
    <source>
        <strain evidence="2">C.B.Clarke</strain>
        <tissue evidence="2">Leaf</tissue>
    </source>
</reference>
<name>A0A833RDM3_9POAL</name>